<dbReference type="GO" id="GO:0020037">
    <property type="term" value="F:heme binding"/>
    <property type="evidence" value="ECO:0007669"/>
    <property type="project" value="InterPro"/>
</dbReference>
<evidence type="ECO:0000256" key="6">
    <source>
        <dbReference type="ARBA" id="ARBA00023004"/>
    </source>
</evidence>
<evidence type="ECO:0000256" key="5">
    <source>
        <dbReference type="ARBA" id="ARBA00022989"/>
    </source>
</evidence>
<dbReference type="eggNOG" id="KOG0157">
    <property type="taxonomic scope" value="Eukaryota"/>
</dbReference>
<proteinExistence type="inferred from homology"/>
<accession>A0A0D2RHF8</accession>
<keyword evidence="3" id="KW-0812">Transmembrane</keyword>
<keyword evidence="5" id="KW-1133">Transmembrane helix</keyword>
<feature type="binding site" description="axial binding residue" evidence="7">
    <location>
        <position position="426"/>
    </location>
    <ligand>
        <name>heme</name>
        <dbReference type="ChEBI" id="CHEBI:30413"/>
    </ligand>
    <ligandPart>
        <name>Fe</name>
        <dbReference type="ChEBI" id="CHEBI:18248"/>
    </ligandPart>
</feature>
<feature type="signal peptide" evidence="9">
    <location>
        <begin position="1"/>
        <end position="19"/>
    </location>
</feature>
<dbReference type="PROSITE" id="PS00086">
    <property type="entry name" value="CYTOCHROME_P450"/>
    <property type="match status" value="1"/>
</dbReference>
<keyword evidence="8" id="KW-0560">Oxidoreductase</keyword>
<keyword evidence="11" id="KW-1185">Reference proteome</keyword>
<organism evidence="10 11">
    <name type="scientific">Gossypium raimondii</name>
    <name type="common">Peruvian cotton</name>
    <name type="synonym">Gossypium klotzschianum subsp. raimondii</name>
    <dbReference type="NCBI Taxonomy" id="29730"/>
    <lineage>
        <taxon>Eukaryota</taxon>
        <taxon>Viridiplantae</taxon>
        <taxon>Streptophyta</taxon>
        <taxon>Embryophyta</taxon>
        <taxon>Tracheophyta</taxon>
        <taxon>Spermatophyta</taxon>
        <taxon>Magnoliopsida</taxon>
        <taxon>eudicotyledons</taxon>
        <taxon>Gunneridae</taxon>
        <taxon>Pentapetalae</taxon>
        <taxon>rosids</taxon>
        <taxon>malvids</taxon>
        <taxon>Malvales</taxon>
        <taxon>Malvaceae</taxon>
        <taxon>Malvoideae</taxon>
        <taxon>Gossypium</taxon>
    </lineage>
</organism>
<dbReference type="GO" id="GO:0004497">
    <property type="term" value="F:monooxygenase activity"/>
    <property type="evidence" value="ECO:0007669"/>
    <property type="project" value="UniProtKB-KW"/>
</dbReference>
<comment type="similarity">
    <text evidence="2 8">Belongs to the cytochrome P450 family.</text>
</comment>
<dbReference type="GO" id="GO:0016705">
    <property type="term" value="F:oxidoreductase activity, acting on paired donors, with incorporation or reduction of molecular oxygen"/>
    <property type="evidence" value="ECO:0007669"/>
    <property type="project" value="InterPro"/>
</dbReference>
<keyword evidence="7 8" id="KW-0349">Heme</keyword>
<evidence type="ECO:0000256" key="7">
    <source>
        <dbReference type="PIRSR" id="PIRSR602401-1"/>
    </source>
</evidence>
<dbReference type="SUPFAM" id="SSF48264">
    <property type="entry name" value="Cytochrome P450"/>
    <property type="match status" value="1"/>
</dbReference>
<dbReference type="InterPro" id="IPR002401">
    <property type="entry name" value="Cyt_P450_E_grp-I"/>
</dbReference>
<dbReference type="EMBL" id="CM001744">
    <property type="protein sequence ID" value="KJB29016.1"/>
    <property type="molecule type" value="Genomic_DNA"/>
</dbReference>
<dbReference type="PRINTS" id="PR00463">
    <property type="entry name" value="EP450I"/>
</dbReference>
<keyword evidence="6 7" id="KW-0408">Iron</keyword>
<dbReference type="Gramene" id="KJB29016">
    <property type="protein sequence ID" value="KJB29016"/>
    <property type="gene ID" value="B456_005G079800"/>
</dbReference>
<evidence type="ECO:0000256" key="1">
    <source>
        <dbReference type="ARBA" id="ARBA00004167"/>
    </source>
</evidence>
<dbReference type="Gene3D" id="1.10.630.10">
    <property type="entry name" value="Cytochrome P450"/>
    <property type="match status" value="1"/>
</dbReference>
<dbReference type="InterPro" id="IPR017972">
    <property type="entry name" value="Cyt_P450_CS"/>
</dbReference>
<evidence type="ECO:0000313" key="10">
    <source>
        <dbReference type="EMBL" id="KJB29016.1"/>
    </source>
</evidence>
<dbReference type="FunFam" id="1.10.630.10:FF:000131">
    <property type="entry name" value="Cytochrome P450 family 722 subfamily A polypeptide 1"/>
    <property type="match status" value="1"/>
</dbReference>
<dbReference type="Pfam" id="PF00067">
    <property type="entry name" value="p450"/>
    <property type="match status" value="1"/>
</dbReference>
<keyword evidence="5" id="KW-0472">Membrane</keyword>
<name>A0A0D2RHF8_GOSRA</name>
<dbReference type="PANTHER" id="PTHR24286">
    <property type="entry name" value="CYTOCHROME P450 26"/>
    <property type="match status" value="1"/>
</dbReference>
<reference evidence="10 11" key="1">
    <citation type="journal article" date="2012" name="Nature">
        <title>Repeated polyploidization of Gossypium genomes and the evolution of spinnable cotton fibres.</title>
        <authorList>
            <person name="Paterson A.H."/>
            <person name="Wendel J.F."/>
            <person name="Gundlach H."/>
            <person name="Guo H."/>
            <person name="Jenkins J."/>
            <person name="Jin D."/>
            <person name="Llewellyn D."/>
            <person name="Showmaker K.C."/>
            <person name="Shu S."/>
            <person name="Udall J."/>
            <person name="Yoo M.J."/>
            <person name="Byers R."/>
            <person name="Chen W."/>
            <person name="Doron-Faigenboim A."/>
            <person name="Duke M.V."/>
            <person name="Gong L."/>
            <person name="Grimwood J."/>
            <person name="Grover C."/>
            <person name="Grupp K."/>
            <person name="Hu G."/>
            <person name="Lee T.H."/>
            <person name="Li J."/>
            <person name="Lin L."/>
            <person name="Liu T."/>
            <person name="Marler B.S."/>
            <person name="Page J.T."/>
            <person name="Roberts A.W."/>
            <person name="Romanel E."/>
            <person name="Sanders W.S."/>
            <person name="Szadkowski E."/>
            <person name="Tan X."/>
            <person name="Tang H."/>
            <person name="Xu C."/>
            <person name="Wang J."/>
            <person name="Wang Z."/>
            <person name="Zhang D."/>
            <person name="Zhang L."/>
            <person name="Ashrafi H."/>
            <person name="Bedon F."/>
            <person name="Bowers J.E."/>
            <person name="Brubaker C.L."/>
            <person name="Chee P.W."/>
            <person name="Das S."/>
            <person name="Gingle A.R."/>
            <person name="Haigler C.H."/>
            <person name="Harker D."/>
            <person name="Hoffmann L.V."/>
            <person name="Hovav R."/>
            <person name="Jones D.C."/>
            <person name="Lemke C."/>
            <person name="Mansoor S."/>
            <person name="ur Rahman M."/>
            <person name="Rainville L.N."/>
            <person name="Rambani A."/>
            <person name="Reddy U.K."/>
            <person name="Rong J.K."/>
            <person name="Saranga Y."/>
            <person name="Scheffler B.E."/>
            <person name="Scheffler J.A."/>
            <person name="Stelly D.M."/>
            <person name="Triplett B.A."/>
            <person name="Van Deynze A."/>
            <person name="Vaslin M.F."/>
            <person name="Waghmare V.N."/>
            <person name="Walford S.A."/>
            <person name="Wright R.J."/>
            <person name="Zaki E.A."/>
            <person name="Zhang T."/>
            <person name="Dennis E.S."/>
            <person name="Mayer K.F."/>
            <person name="Peterson D.G."/>
            <person name="Rokhsar D.S."/>
            <person name="Wang X."/>
            <person name="Schmutz J."/>
        </authorList>
    </citation>
    <scope>NUCLEOTIDE SEQUENCE [LARGE SCALE GENOMIC DNA]</scope>
</reference>
<keyword evidence="9" id="KW-0732">Signal</keyword>
<protein>
    <recommendedName>
        <fullName evidence="12">Abscisic acid 8'-hydroxylase 3-like</fullName>
    </recommendedName>
</protein>
<keyword evidence="4 7" id="KW-0479">Metal-binding</keyword>
<dbReference type="OMA" id="RDRMYAM"/>
<feature type="chain" id="PRO_5002250542" description="Abscisic acid 8'-hydroxylase 3-like" evidence="9">
    <location>
        <begin position="20"/>
        <end position="477"/>
    </location>
</feature>
<dbReference type="GO" id="GO:0016020">
    <property type="term" value="C:membrane"/>
    <property type="evidence" value="ECO:0007669"/>
    <property type="project" value="UniProtKB-SubCell"/>
</dbReference>
<dbReference type="InterPro" id="IPR001128">
    <property type="entry name" value="Cyt_P450"/>
</dbReference>
<dbReference type="GO" id="GO:0010268">
    <property type="term" value="P:brassinosteroid homeostasis"/>
    <property type="evidence" value="ECO:0007669"/>
    <property type="project" value="TreeGrafter"/>
</dbReference>
<dbReference type="GO" id="GO:0016132">
    <property type="term" value="P:brassinosteroid biosynthetic process"/>
    <property type="evidence" value="ECO:0007669"/>
    <property type="project" value="TreeGrafter"/>
</dbReference>
<evidence type="ECO:0000256" key="2">
    <source>
        <dbReference type="ARBA" id="ARBA00010617"/>
    </source>
</evidence>
<evidence type="ECO:0000256" key="3">
    <source>
        <dbReference type="ARBA" id="ARBA00022692"/>
    </source>
</evidence>
<dbReference type="GO" id="GO:0016125">
    <property type="term" value="P:sterol metabolic process"/>
    <property type="evidence" value="ECO:0007669"/>
    <property type="project" value="TreeGrafter"/>
</dbReference>
<sequence>MELSILLIMLLLFIFLSSAFCLIRIGTSPKAMEGIPGSIGWPIIGESLSFLSDFSSPSGIFSFMNKRQQRYGKVFKSFVLGRYTVFMTGREASKILLTGKDGMVSLNLFYTGQQVLGPNSLLQTNGEAHKRLRRLIAEPLSIDGLKKYFHFINTQAIETLDQWTGKRVLVLEEASSFTLKVIGNMIMSLEPSGEEQERFRANFKIISSSFASMPFKIPGTAFHRGIKARDSMYAMIDSIIAKRRNGEVIQQDFLESLIIKHSKGTNTIDNEDNKLTDQQMKDNILTLLVAGHDTTTAALTWLVKFLGENPAVLERLREEHLQIQANRKDGTNLTWSEVNNMPYTNKVISETLRRATILPWYSRKAAQDFEIDGYNIKKGWSINLDVVSIHHDPETFPDPEKFDPSRFDAPLKTFSYLGFGSGPRMCPGMNLAKLEICIFIHHLVCKYKWRALEKDDSVQPTLVRMPKNKYPIMVEPL</sequence>
<comment type="subcellular location">
    <subcellularLocation>
        <location evidence="1">Membrane</location>
        <topology evidence="1">Single-pass membrane protein</topology>
    </subcellularLocation>
</comment>
<dbReference type="PANTHER" id="PTHR24286:SF28">
    <property type="entry name" value="ABSCISIC ACID 8'-HYDROXYLASE 3-LIKE"/>
    <property type="match status" value="1"/>
</dbReference>
<dbReference type="CDD" id="cd11043">
    <property type="entry name" value="CYP90-like"/>
    <property type="match status" value="1"/>
</dbReference>
<evidence type="ECO:0000256" key="8">
    <source>
        <dbReference type="RuleBase" id="RU000461"/>
    </source>
</evidence>
<evidence type="ECO:0000256" key="9">
    <source>
        <dbReference type="SAM" id="SignalP"/>
    </source>
</evidence>
<comment type="cofactor">
    <cofactor evidence="7">
        <name>heme</name>
        <dbReference type="ChEBI" id="CHEBI:30413"/>
    </cofactor>
</comment>
<dbReference type="PRINTS" id="PR00385">
    <property type="entry name" value="P450"/>
</dbReference>
<evidence type="ECO:0000256" key="4">
    <source>
        <dbReference type="ARBA" id="ARBA00022723"/>
    </source>
</evidence>
<keyword evidence="8" id="KW-0503">Monooxygenase</keyword>
<dbReference type="InterPro" id="IPR036396">
    <property type="entry name" value="Cyt_P450_sf"/>
</dbReference>
<evidence type="ECO:0000313" key="11">
    <source>
        <dbReference type="Proteomes" id="UP000032304"/>
    </source>
</evidence>
<dbReference type="Proteomes" id="UP000032304">
    <property type="component" value="Chromosome 5"/>
</dbReference>
<dbReference type="AlphaFoldDB" id="A0A0D2RHF8"/>
<evidence type="ECO:0008006" key="12">
    <source>
        <dbReference type="Google" id="ProtNLM"/>
    </source>
</evidence>
<dbReference type="GO" id="GO:0005506">
    <property type="term" value="F:iron ion binding"/>
    <property type="evidence" value="ECO:0007669"/>
    <property type="project" value="InterPro"/>
</dbReference>
<gene>
    <name evidence="10" type="ORF">B456_005G079800</name>
</gene>